<proteinExistence type="predicted"/>
<dbReference type="AlphaFoldDB" id="A0A0A9CH41"/>
<evidence type="ECO:0000313" key="1">
    <source>
        <dbReference type="EMBL" id="JAD74906.1"/>
    </source>
</evidence>
<sequence>MRTSRALQNRPELILDLLQMLLWQHLHFLSNQVNPLPSNLPQQHPTNTAGSTDNLQLGDTICHFLLLVWLICNNSGTTIALVRLRRPSIPGTCALGGGVVPRVRVGARLLHIRRAILLQ</sequence>
<reference evidence="1" key="2">
    <citation type="journal article" date="2015" name="Data Brief">
        <title>Shoot transcriptome of the giant reed, Arundo donax.</title>
        <authorList>
            <person name="Barrero R.A."/>
            <person name="Guerrero F.D."/>
            <person name="Moolhuijzen P."/>
            <person name="Goolsby J.A."/>
            <person name="Tidwell J."/>
            <person name="Bellgard S.E."/>
            <person name="Bellgard M.I."/>
        </authorList>
    </citation>
    <scope>NUCLEOTIDE SEQUENCE</scope>
    <source>
        <tissue evidence="1">Shoot tissue taken approximately 20 cm above the soil surface</tissue>
    </source>
</reference>
<dbReference type="EMBL" id="GBRH01222989">
    <property type="protein sequence ID" value="JAD74906.1"/>
    <property type="molecule type" value="Transcribed_RNA"/>
</dbReference>
<name>A0A0A9CH41_ARUDO</name>
<reference evidence="1" key="1">
    <citation type="submission" date="2014-09" db="EMBL/GenBank/DDBJ databases">
        <authorList>
            <person name="Magalhaes I.L.F."/>
            <person name="Oliveira U."/>
            <person name="Santos F.R."/>
            <person name="Vidigal T.H.D.A."/>
            <person name="Brescovit A.D."/>
            <person name="Santos A.J."/>
        </authorList>
    </citation>
    <scope>NUCLEOTIDE SEQUENCE</scope>
    <source>
        <tissue evidence="1">Shoot tissue taken approximately 20 cm above the soil surface</tissue>
    </source>
</reference>
<protein>
    <submittedName>
        <fullName evidence="1">Uncharacterized protein</fullName>
    </submittedName>
</protein>
<organism evidence="1">
    <name type="scientific">Arundo donax</name>
    <name type="common">Giant reed</name>
    <name type="synonym">Donax arundinaceus</name>
    <dbReference type="NCBI Taxonomy" id="35708"/>
    <lineage>
        <taxon>Eukaryota</taxon>
        <taxon>Viridiplantae</taxon>
        <taxon>Streptophyta</taxon>
        <taxon>Embryophyta</taxon>
        <taxon>Tracheophyta</taxon>
        <taxon>Spermatophyta</taxon>
        <taxon>Magnoliopsida</taxon>
        <taxon>Liliopsida</taxon>
        <taxon>Poales</taxon>
        <taxon>Poaceae</taxon>
        <taxon>PACMAD clade</taxon>
        <taxon>Arundinoideae</taxon>
        <taxon>Arundineae</taxon>
        <taxon>Arundo</taxon>
    </lineage>
</organism>
<accession>A0A0A9CH41</accession>